<evidence type="ECO:0000313" key="2">
    <source>
        <dbReference type="EMBL" id="CDJ49190.1"/>
    </source>
</evidence>
<dbReference type="AlphaFoldDB" id="U6LN07"/>
<reference evidence="2" key="1">
    <citation type="submission" date="2013-10" db="EMBL/GenBank/DDBJ databases">
        <title>Genomic analysis of the causative agents of coccidiosis in chickens.</title>
        <authorList>
            <person name="Reid A.J."/>
            <person name="Blake D."/>
            <person name="Billington K."/>
            <person name="Browne H."/>
            <person name="Dunn M."/>
            <person name="Hung S."/>
            <person name="Kawahara F."/>
            <person name="Miranda-Saavedra D."/>
            <person name="Mourier T."/>
            <person name="Nagra H."/>
            <person name="Otto T.D."/>
            <person name="Rawlings N."/>
            <person name="Sanchez A."/>
            <person name="Sanders M."/>
            <person name="Subramaniam C."/>
            <person name="Tay Y."/>
            <person name="Dear P."/>
            <person name="Doerig C."/>
            <person name="Gruber A."/>
            <person name="Parkinson J."/>
            <person name="Shirley M."/>
            <person name="Wan K.L."/>
            <person name="Berriman M."/>
            <person name="Tomley F."/>
            <person name="Pain A."/>
        </authorList>
    </citation>
    <scope>NUCLEOTIDE SEQUENCE [LARGE SCALE GENOMIC DNA]</scope>
    <source>
        <strain evidence="2">Houghton</strain>
    </source>
</reference>
<evidence type="ECO:0000313" key="3">
    <source>
        <dbReference type="Proteomes" id="UP000030750"/>
    </source>
</evidence>
<dbReference type="Proteomes" id="UP000030750">
    <property type="component" value="Unassembled WGS sequence"/>
</dbReference>
<sequence>MVEAEAGDNTSLQEGRAPMGTATEEGGAPMGTARGQGGPPVAKGLGTGLFKKTTMRYQQGLALILLLLCMIEI</sequence>
<dbReference type="EMBL" id="HG711524">
    <property type="protein sequence ID" value="CDJ49190.1"/>
    <property type="molecule type" value="Genomic_DNA"/>
</dbReference>
<organism evidence="2 3">
    <name type="scientific">Eimeria brunetti</name>
    <dbReference type="NCBI Taxonomy" id="51314"/>
    <lineage>
        <taxon>Eukaryota</taxon>
        <taxon>Sar</taxon>
        <taxon>Alveolata</taxon>
        <taxon>Apicomplexa</taxon>
        <taxon>Conoidasida</taxon>
        <taxon>Coccidia</taxon>
        <taxon>Eucoccidiorida</taxon>
        <taxon>Eimeriorina</taxon>
        <taxon>Eimeriidae</taxon>
        <taxon>Eimeria</taxon>
    </lineage>
</organism>
<keyword evidence="3" id="KW-1185">Reference proteome</keyword>
<feature type="region of interest" description="Disordered" evidence="1">
    <location>
        <begin position="1"/>
        <end position="45"/>
    </location>
</feature>
<protein>
    <submittedName>
        <fullName evidence="2">Uncharacterized protein</fullName>
    </submittedName>
</protein>
<proteinExistence type="predicted"/>
<name>U6LN07_9EIME</name>
<accession>U6LN07</accession>
<gene>
    <name evidence="2" type="ORF">EBH_0024530</name>
</gene>
<evidence type="ECO:0000256" key="1">
    <source>
        <dbReference type="SAM" id="MobiDB-lite"/>
    </source>
</evidence>
<reference evidence="2" key="2">
    <citation type="submission" date="2013-10" db="EMBL/GenBank/DDBJ databases">
        <authorList>
            <person name="Aslett M."/>
        </authorList>
    </citation>
    <scope>NUCLEOTIDE SEQUENCE [LARGE SCALE GENOMIC DNA]</scope>
    <source>
        <strain evidence="2">Houghton</strain>
    </source>
</reference>
<dbReference type="VEuPathDB" id="ToxoDB:EBH_0024530"/>